<name>A0A7D3VPM5_ACTVE</name>
<feature type="region of interest" description="Disordered" evidence="1">
    <location>
        <begin position="51"/>
        <end position="113"/>
    </location>
</feature>
<sequence length="172" mass="18849">MAVRADLRSRRQRAEPDTRLRPAIVGRMAGHLRGRHGVDLGCELRRPARNVRRAAGGDSPRRRLAGSRPITHDGGATSDQALPHAGWPTVRRTGHRARWRAGGDGPRRNVAGNRLSRPAVHDRAARARRAVPNARWPASRHLPLASRYNGAGRNGTGRRLGGHRGRRAATDT</sequence>
<organism evidence="2 3">
    <name type="scientific">Actinomadura verrucosospora</name>
    <dbReference type="NCBI Taxonomy" id="46165"/>
    <lineage>
        <taxon>Bacteria</taxon>
        <taxon>Bacillati</taxon>
        <taxon>Actinomycetota</taxon>
        <taxon>Actinomycetes</taxon>
        <taxon>Streptosporangiales</taxon>
        <taxon>Thermomonosporaceae</taxon>
        <taxon>Actinomadura</taxon>
    </lineage>
</organism>
<evidence type="ECO:0000313" key="2">
    <source>
        <dbReference type="EMBL" id="QKG19073.1"/>
    </source>
</evidence>
<evidence type="ECO:0000256" key="1">
    <source>
        <dbReference type="SAM" id="MobiDB-lite"/>
    </source>
</evidence>
<protein>
    <submittedName>
        <fullName evidence="2">Uncharacterized protein</fullName>
    </submittedName>
</protein>
<feature type="compositionally biased region" description="Basic residues" evidence="1">
    <location>
        <begin position="160"/>
        <end position="172"/>
    </location>
</feature>
<proteinExistence type="predicted"/>
<keyword evidence="3" id="KW-1185">Reference proteome</keyword>
<dbReference type="AlphaFoldDB" id="A0A7D3VPM5"/>
<gene>
    <name evidence="2" type="ORF">ACTIVE_0709</name>
</gene>
<dbReference type="EMBL" id="CP053892">
    <property type="protein sequence ID" value="QKG19073.1"/>
    <property type="molecule type" value="Genomic_DNA"/>
</dbReference>
<feature type="region of interest" description="Disordered" evidence="1">
    <location>
        <begin position="145"/>
        <end position="172"/>
    </location>
</feature>
<reference evidence="2 3" key="1">
    <citation type="submission" date="2020-05" db="EMBL/GenBank/DDBJ databases">
        <title>Actinomadura verrucosospora NRRL-B18236 (PFL_A860) Genome sequencing and assembly.</title>
        <authorList>
            <person name="Samborskyy M."/>
        </authorList>
    </citation>
    <scope>NUCLEOTIDE SEQUENCE [LARGE SCALE GENOMIC DNA]</scope>
    <source>
        <strain evidence="2 3">NRRL:B18236</strain>
    </source>
</reference>
<dbReference type="Proteomes" id="UP000501240">
    <property type="component" value="Chromosome"/>
</dbReference>
<accession>A0A7D3VPM5</accession>
<evidence type="ECO:0000313" key="3">
    <source>
        <dbReference type="Proteomes" id="UP000501240"/>
    </source>
</evidence>